<protein>
    <recommendedName>
        <fullName evidence="3">Anticodon-binding domain-containing protein</fullName>
    </recommendedName>
</protein>
<evidence type="ECO:0000313" key="2">
    <source>
        <dbReference type="Proteomes" id="UP000199701"/>
    </source>
</evidence>
<evidence type="ECO:0008006" key="3">
    <source>
        <dbReference type="Google" id="ProtNLM"/>
    </source>
</evidence>
<dbReference type="Proteomes" id="UP000199701">
    <property type="component" value="Unassembled WGS sequence"/>
</dbReference>
<gene>
    <name evidence="1" type="ORF">SAMN05421659_10341</name>
</gene>
<dbReference type="AlphaFoldDB" id="A0A1I0NEU7"/>
<name>A0A1I0NEU7_9FIRM</name>
<sequence length="58" mass="6567">MQNVSSKENIIHTQGIPTGLVIGEKKDINGRRALEVKNHNKVDYIYADELVKMLFSPL</sequence>
<proteinExistence type="predicted"/>
<evidence type="ECO:0000313" key="1">
    <source>
        <dbReference type="EMBL" id="SEV99683.1"/>
    </source>
</evidence>
<organism evidence="1 2">
    <name type="scientific">[Clostridium] fimetarium</name>
    <dbReference type="NCBI Taxonomy" id="99656"/>
    <lineage>
        <taxon>Bacteria</taxon>
        <taxon>Bacillati</taxon>
        <taxon>Bacillota</taxon>
        <taxon>Clostridia</taxon>
        <taxon>Lachnospirales</taxon>
        <taxon>Lachnospiraceae</taxon>
    </lineage>
</organism>
<dbReference type="STRING" id="99656.SAMN05421659_10341"/>
<dbReference type="EMBL" id="FOJI01000003">
    <property type="protein sequence ID" value="SEV99683.1"/>
    <property type="molecule type" value="Genomic_DNA"/>
</dbReference>
<keyword evidence="2" id="KW-1185">Reference proteome</keyword>
<accession>A0A1I0NEU7</accession>
<dbReference type="RefSeq" id="WP_170841296.1">
    <property type="nucleotide sequence ID" value="NZ_FOJI01000003.1"/>
</dbReference>
<reference evidence="1 2" key="1">
    <citation type="submission" date="2016-10" db="EMBL/GenBank/DDBJ databases">
        <authorList>
            <person name="de Groot N.N."/>
        </authorList>
    </citation>
    <scope>NUCLEOTIDE SEQUENCE [LARGE SCALE GENOMIC DNA]</scope>
    <source>
        <strain evidence="1 2">DSM 9179</strain>
    </source>
</reference>